<dbReference type="WBParaSite" id="PSAMB.scaffold6577size9191.g28729.t1">
    <property type="protein sequence ID" value="PSAMB.scaffold6577size9191.g28729.t1"/>
    <property type="gene ID" value="PSAMB.scaffold6577size9191.g28729"/>
</dbReference>
<reference evidence="3" key="1">
    <citation type="submission" date="2022-11" db="UniProtKB">
        <authorList>
            <consortium name="WormBaseParasite"/>
        </authorList>
    </citation>
    <scope>IDENTIFICATION</scope>
</reference>
<evidence type="ECO:0000313" key="2">
    <source>
        <dbReference type="Proteomes" id="UP000887566"/>
    </source>
</evidence>
<evidence type="ECO:0000313" key="3">
    <source>
        <dbReference type="WBParaSite" id="PSAMB.scaffold6577size9191.g28729.t1"/>
    </source>
</evidence>
<sequence>QPVQQPQPPPIQNSCSGGCVSTGVQYQPQSSCNSVGCIGGGGVSSNPVGGCTTCQTQRRRLRFYTHRHTRNANNETITIKEATFSLHNSQVDNPVCNSNSLRAIITENLSTDAVKSKKEIYNAAVKAFGGHYAVICSTAHFEFIADSHHYCLHGNNNMTCYAFQTQKKPAPSA</sequence>
<keyword evidence="2" id="KW-1185">Reference proteome</keyword>
<name>A0A914X3Z8_9BILA</name>
<proteinExistence type="predicted"/>
<dbReference type="Pfam" id="PF04155">
    <property type="entry name" value="Ground-like"/>
    <property type="match status" value="1"/>
</dbReference>
<dbReference type="AlphaFoldDB" id="A0A914X3Z8"/>
<protein>
    <submittedName>
        <fullName evidence="3">Ground-like domain-containing protein</fullName>
    </submittedName>
</protein>
<organism evidence="2 3">
    <name type="scientific">Plectus sambesii</name>
    <dbReference type="NCBI Taxonomy" id="2011161"/>
    <lineage>
        <taxon>Eukaryota</taxon>
        <taxon>Metazoa</taxon>
        <taxon>Ecdysozoa</taxon>
        <taxon>Nematoda</taxon>
        <taxon>Chromadorea</taxon>
        <taxon>Plectida</taxon>
        <taxon>Plectina</taxon>
        <taxon>Plectoidea</taxon>
        <taxon>Plectidae</taxon>
        <taxon>Plectus</taxon>
    </lineage>
</organism>
<feature type="domain" description="Ground-like" evidence="1">
    <location>
        <begin position="94"/>
        <end position="163"/>
    </location>
</feature>
<dbReference type="Proteomes" id="UP000887566">
    <property type="component" value="Unplaced"/>
</dbReference>
<evidence type="ECO:0000259" key="1">
    <source>
        <dbReference type="Pfam" id="PF04155"/>
    </source>
</evidence>
<accession>A0A914X3Z8</accession>
<dbReference type="InterPro" id="IPR007284">
    <property type="entry name" value="Ground-like_dom"/>
</dbReference>